<protein>
    <submittedName>
        <fullName evidence="1">Uncharacterized protein</fullName>
    </submittedName>
</protein>
<evidence type="ECO:0000313" key="1">
    <source>
        <dbReference type="EMBL" id="KAJ6215332.1"/>
    </source>
</evidence>
<dbReference type="AlphaFoldDB" id="A0A9Q0LY13"/>
<organism evidence="1 2">
    <name type="scientific">Blomia tropicalis</name>
    <name type="common">Mite</name>
    <dbReference type="NCBI Taxonomy" id="40697"/>
    <lineage>
        <taxon>Eukaryota</taxon>
        <taxon>Metazoa</taxon>
        <taxon>Ecdysozoa</taxon>
        <taxon>Arthropoda</taxon>
        <taxon>Chelicerata</taxon>
        <taxon>Arachnida</taxon>
        <taxon>Acari</taxon>
        <taxon>Acariformes</taxon>
        <taxon>Sarcoptiformes</taxon>
        <taxon>Astigmata</taxon>
        <taxon>Glycyphagoidea</taxon>
        <taxon>Echimyopodidae</taxon>
        <taxon>Blomia</taxon>
    </lineage>
</organism>
<accession>A0A9Q0LY13</accession>
<sequence>MNFVPKKLPITTLPKEADVIEEFLYIKNDFQTNKNGKYSNNDIYKLLAKNIYNNWINKILDVNLVYNEAKVYRHVKTLFEGNKTNKGFLAIKKELNRKYQKNPEEFIKNEINNYIESTRSKLFDICVCKESYSLPKSKKCECNLCRSMNKEDYFFVHNSRHNKTAIESCLIDKNYQVLSTQVPIQQPTTSTAAIDHIIDDDDSSEIESISSEVEEATNVEKKYNTQMLTSLCIQTISTGCSIRKTTEIISSFILDMKLNNTIDLKPITKSKIESGLKRVRKISKTFHLNKLISEPFLALLFDSKRDDQLKFIKSSQNTFSRTNVKEEHYTLVKQPGDIFVSSVSSKNQVF</sequence>
<name>A0A9Q0LY13_BLOTA</name>
<keyword evidence="2" id="KW-1185">Reference proteome</keyword>
<gene>
    <name evidence="1" type="ORF">RDWZM_009832</name>
</gene>
<comment type="caution">
    <text evidence="1">The sequence shown here is derived from an EMBL/GenBank/DDBJ whole genome shotgun (WGS) entry which is preliminary data.</text>
</comment>
<reference evidence="1" key="1">
    <citation type="submission" date="2022-12" db="EMBL/GenBank/DDBJ databases">
        <title>Genome assemblies of Blomia tropicalis.</title>
        <authorList>
            <person name="Cui Y."/>
        </authorList>
    </citation>
    <scope>NUCLEOTIDE SEQUENCE</scope>
    <source>
        <tissue evidence="1">Adult mites</tissue>
    </source>
</reference>
<dbReference type="EMBL" id="JAPWDV010000004">
    <property type="protein sequence ID" value="KAJ6215332.1"/>
    <property type="molecule type" value="Genomic_DNA"/>
</dbReference>
<proteinExistence type="predicted"/>
<dbReference type="Proteomes" id="UP001142055">
    <property type="component" value="Chromosome 4"/>
</dbReference>
<evidence type="ECO:0000313" key="2">
    <source>
        <dbReference type="Proteomes" id="UP001142055"/>
    </source>
</evidence>